<evidence type="ECO:0000313" key="1">
    <source>
        <dbReference type="EMBL" id="MBN7772991.1"/>
    </source>
</evidence>
<organism evidence="1 2">
    <name type="scientific">Clostridium aminobutyricum</name>
    <dbReference type="NCBI Taxonomy" id="33953"/>
    <lineage>
        <taxon>Bacteria</taxon>
        <taxon>Bacillati</taxon>
        <taxon>Bacillota</taxon>
        <taxon>Clostridia</taxon>
        <taxon>Eubacteriales</taxon>
        <taxon>Clostridiaceae</taxon>
        <taxon>Clostridium</taxon>
    </lineage>
</organism>
<dbReference type="AlphaFoldDB" id="A0A939IIE6"/>
<comment type="caution">
    <text evidence="1">The sequence shown here is derived from an EMBL/GenBank/DDBJ whole genome shotgun (WGS) entry which is preliminary data.</text>
</comment>
<reference evidence="1" key="1">
    <citation type="submission" date="2021-02" db="EMBL/GenBank/DDBJ databases">
        <title>Abyssanaerobacter marinus gen.nov., sp., nov, anaerobic bacterium isolated from the Onnuri vent field of Indian Ocean and suggestion of Mogibacteriaceae fam. nov., and proposal of reclassification of ambiguous this family's genus member.</title>
        <authorList>
            <person name="Kim Y.J."/>
            <person name="Yang J.-A."/>
        </authorList>
    </citation>
    <scope>NUCLEOTIDE SEQUENCE</scope>
    <source>
        <strain evidence="1">DSM 2634</strain>
    </source>
</reference>
<dbReference type="Proteomes" id="UP000664545">
    <property type="component" value="Unassembled WGS sequence"/>
</dbReference>
<proteinExistence type="predicted"/>
<sequence length="85" mass="9854">MRIYIRDKNGRRLYIPVPTRLIANRISAHMVSFAIQKALKLEANPLGAADINRLFSELIRMKRKYRNFELVNVESAEGDLVIIKL</sequence>
<accession>A0A939IIE6</accession>
<evidence type="ECO:0000313" key="2">
    <source>
        <dbReference type="Proteomes" id="UP000664545"/>
    </source>
</evidence>
<gene>
    <name evidence="1" type="ORF">JYB65_06430</name>
</gene>
<protein>
    <submittedName>
        <fullName evidence="1">Uncharacterized protein</fullName>
    </submittedName>
</protein>
<dbReference type="RefSeq" id="WP_206581835.1">
    <property type="nucleotide sequence ID" value="NZ_JAFJZZ010000002.1"/>
</dbReference>
<name>A0A939IIE6_CLOAM</name>
<dbReference type="EMBL" id="JAFJZZ010000002">
    <property type="protein sequence ID" value="MBN7772991.1"/>
    <property type="molecule type" value="Genomic_DNA"/>
</dbReference>
<keyword evidence="2" id="KW-1185">Reference proteome</keyword>